<dbReference type="SUPFAM" id="SSF54736">
    <property type="entry name" value="ClpS-like"/>
    <property type="match status" value="1"/>
</dbReference>
<sequence>MKSAPETEVLVEEEVVLDDVKLYSLVVFNDDVNTFDHVIETLVEYCDHTYEQAEQCTLIIHFKGKCAVKNGDYEELVPIRTAITDRGISAEIILR</sequence>
<dbReference type="RefSeq" id="WP_013408035.1">
    <property type="nucleotide sequence ID" value="NC_014655.1"/>
</dbReference>
<gene>
    <name evidence="2" type="ordered locus">Lbys_1265</name>
</gene>
<dbReference type="HOGENOM" id="CLU_134083_2_0_10"/>
<proteinExistence type="predicted"/>
<accession>E4RUW2</accession>
<organism evidence="2 3">
    <name type="scientific">Leadbetterella byssophila (strain DSM 17132 / JCM 16389 / KACC 11308 / NBRC 106382 / 4M15)</name>
    <dbReference type="NCBI Taxonomy" id="649349"/>
    <lineage>
        <taxon>Bacteria</taxon>
        <taxon>Pseudomonadati</taxon>
        <taxon>Bacteroidota</taxon>
        <taxon>Cytophagia</taxon>
        <taxon>Cytophagales</taxon>
        <taxon>Leadbetterellaceae</taxon>
        <taxon>Leadbetterella</taxon>
    </lineage>
</organism>
<dbReference type="GO" id="GO:0006508">
    <property type="term" value="P:proteolysis"/>
    <property type="evidence" value="ECO:0007669"/>
    <property type="project" value="UniProtKB-KW"/>
</dbReference>
<dbReference type="EMBL" id="CP002305">
    <property type="protein sequence ID" value="ADQ16985.1"/>
    <property type="molecule type" value="Genomic_DNA"/>
</dbReference>
<evidence type="ECO:0000259" key="1">
    <source>
        <dbReference type="Pfam" id="PF02617"/>
    </source>
</evidence>
<feature type="domain" description="Adaptor protein ClpS core" evidence="1">
    <location>
        <begin position="21"/>
        <end position="78"/>
    </location>
</feature>
<dbReference type="AlphaFoldDB" id="E4RUW2"/>
<keyword evidence="2" id="KW-0378">Hydrolase</keyword>
<dbReference type="InterPro" id="IPR003769">
    <property type="entry name" value="ClpS_core"/>
</dbReference>
<name>E4RUW2_LEAB4</name>
<evidence type="ECO:0000313" key="2">
    <source>
        <dbReference type="EMBL" id="ADQ16985.1"/>
    </source>
</evidence>
<reference key="1">
    <citation type="submission" date="2010-11" db="EMBL/GenBank/DDBJ databases">
        <title>The complete genome of Leadbetterella byssophila DSM 17132.</title>
        <authorList>
            <consortium name="US DOE Joint Genome Institute (JGI-PGF)"/>
            <person name="Lucas S."/>
            <person name="Copeland A."/>
            <person name="Lapidus A."/>
            <person name="Glavina del Rio T."/>
            <person name="Dalin E."/>
            <person name="Tice H."/>
            <person name="Bruce D."/>
            <person name="Goodwin L."/>
            <person name="Pitluck S."/>
            <person name="Kyrpides N."/>
            <person name="Mavromatis K."/>
            <person name="Ivanova N."/>
            <person name="Teshima H."/>
            <person name="Brettin T."/>
            <person name="Detter J.C."/>
            <person name="Han C."/>
            <person name="Tapia R."/>
            <person name="Land M."/>
            <person name="Hauser L."/>
            <person name="Markowitz V."/>
            <person name="Cheng J.-F."/>
            <person name="Hugenholtz P."/>
            <person name="Woyke T."/>
            <person name="Wu D."/>
            <person name="Tindall B."/>
            <person name="Pomrenke H.G."/>
            <person name="Brambilla E."/>
            <person name="Klenk H.-P."/>
            <person name="Eisen J.A."/>
        </authorList>
    </citation>
    <scope>NUCLEOTIDE SEQUENCE [LARGE SCALE GENOMIC DNA]</scope>
    <source>
        <strain>DSM 17132</strain>
    </source>
</reference>
<dbReference type="InterPro" id="IPR014719">
    <property type="entry name" value="Ribosomal_bL12_C/ClpS-like"/>
</dbReference>
<dbReference type="KEGG" id="lby:Lbys_1265"/>
<dbReference type="GO" id="GO:0030163">
    <property type="term" value="P:protein catabolic process"/>
    <property type="evidence" value="ECO:0007669"/>
    <property type="project" value="InterPro"/>
</dbReference>
<dbReference type="Pfam" id="PF02617">
    <property type="entry name" value="ClpS"/>
    <property type="match status" value="1"/>
</dbReference>
<keyword evidence="2" id="KW-0645">Protease</keyword>
<dbReference type="GO" id="GO:0008233">
    <property type="term" value="F:peptidase activity"/>
    <property type="evidence" value="ECO:0007669"/>
    <property type="project" value="UniProtKB-KW"/>
</dbReference>
<reference evidence="2 3" key="2">
    <citation type="journal article" date="2011" name="Stand. Genomic Sci.">
        <title>Complete genome sequence of Leadbetterella byssophila type strain (4M15).</title>
        <authorList>
            <person name="Abt B."/>
            <person name="Teshima H."/>
            <person name="Lucas S."/>
            <person name="Lapidus A."/>
            <person name="Del Rio T.G."/>
            <person name="Nolan M."/>
            <person name="Tice H."/>
            <person name="Cheng J.F."/>
            <person name="Pitluck S."/>
            <person name="Liolios K."/>
            <person name="Pagani I."/>
            <person name="Ivanova N."/>
            <person name="Mavromatis K."/>
            <person name="Pati A."/>
            <person name="Tapia R."/>
            <person name="Han C."/>
            <person name="Goodwin L."/>
            <person name="Chen A."/>
            <person name="Palaniappan K."/>
            <person name="Land M."/>
            <person name="Hauser L."/>
            <person name="Chang Y.J."/>
            <person name="Jeffries C.D."/>
            <person name="Rohde M."/>
            <person name="Goker M."/>
            <person name="Tindall B.J."/>
            <person name="Detter J.C."/>
            <person name="Woyke T."/>
            <person name="Bristow J."/>
            <person name="Eisen J.A."/>
            <person name="Markowitz V."/>
            <person name="Hugenholtz P."/>
            <person name="Klenk H.P."/>
            <person name="Kyrpides N.C."/>
        </authorList>
    </citation>
    <scope>NUCLEOTIDE SEQUENCE [LARGE SCALE GENOMIC DNA]</scope>
    <source>
        <strain evidence="3">DSM 17132 / JCM 16389 / KACC 11308 / NBRC 106382 / 4M15</strain>
    </source>
</reference>
<dbReference type="Proteomes" id="UP000007435">
    <property type="component" value="Chromosome"/>
</dbReference>
<dbReference type="Gene3D" id="3.30.1390.10">
    <property type="match status" value="1"/>
</dbReference>
<keyword evidence="3" id="KW-1185">Reference proteome</keyword>
<evidence type="ECO:0000313" key="3">
    <source>
        <dbReference type="Proteomes" id="UP000007435"/>
    </source>
</evidence>
<dbReference type="eggNOG" id="COG2127">
    <property type="taxonomic scope" value="Bacteria"/>
</dbReference>
<dbReference type="STRING" id="649349.Lbys_1265"/>
<protein>
    <submittedName>
        <fullName evidence="2">ATP-dependent Clp protease adaptor protein ClpS</fullName>
    </submittedName>
</protein>
<dbReference type="OrthoDB" id="598046at2"/>